<dbReference type="SUPFAM" id="SSF53474">
    <property type="entry name" value="alpha/beta-Hydrolases"/>
    <property type="match status" value="1"/>
</dbReference>
<comment type="caution">
    <text evidence="1">The sequence shown here is derived from an EMBL/GenBank/DDBJ whole genome shotgun (WGS) entry which is preliminary data.</text>
</comment>
<gene>
    <name evidence="1" type="ORF">GCM10023205_31480</name>
</gene>
<reference evidence="2" key="1">
    <citation type="journal article" date="2019" name="Int. J. Syst. Evol. Microbiol.">
        <title>The Global Catalogue of Microorganisms (GCM) 10K type strain sequencing project: providing services to taxonomists for standard genome sequencing and annotation.</title>
        <authorList>
            <consortium name="The Broad Institute Genomics Platform"/>
            <consortium name="The Broad Institute Genome Sequencing Center for Infectious Disease"/>
            <person name="Wu L."/>
            <person name="Ma J."/>
        </authorList>
    </citation>
    <scope>NUCLEOTIDE SEQUENCE [LARGE SCALE GENOMIC DNA]</scope>
    <source>
        <strain evidence="2">JCM 17986</strain>
    </source>
</reference>
<name>A0ABP9H9R5_9ACTN</name>
<protein>
    <submittedName>
        <fullName evidence="1">Alpha/beta fold hydrolase</fullName>
    </submittedName>
</protein>
<dbReference type="Gene3D" id="3.40.50.1820">
    <property type="entry name" value="alpha/beta hydrolase"/>
    <property type="match status" value="1"/>
</dbReference>
<dbReference type="InterPro" id="IPR002918">
    <property type="entry name" value="Lipase_EstA/Esterase_EstB"/>
</dbReference>
<evidence type="ECO:0000313" key="1">
    <source>
        <dbReference type="EMBL" id="GAA4964969.1"/>
    </source>
</evidence>
<dbReference type="EMBL" id="BAABHS010000010">
    <property type="protein sequence ID" value="GAA4964969.1"/>
    <property type="molecule type" value="Genomic_DNA"/>
</dbReference>
<dbReference type="InterPro" id="IPR029058">
    <property type="entry name" value="AB_hydrolase_fold"/>
</dbReference>
<keyword evidence="1" id="KW-0378">Hydrolase</keyword>
<dbReference type="Pfam" id="PF01674">
    <property type="entry name" value="Lipase_2"/>
    <property type="match status" value="1"/>
</dbReference>
<organism evidence="1 2">
    <name type="scientific">Yinghuangia aomiensis</name>
    <dbReference type="NCBI Taxonomy" id="676205"/>
    <lineage>
        <taxon>Bacteria</taxon>
        <taxon>Bacillati</taxon>
        <taxon>Actinomycetota</taxon>
        <taxon>Actinomycetes</taxon>
        <taxon>Kitasatosporales</taxon>
        <taxon>Streptomycetaceae</taxon>
        <taxon>Yinghuangia</taxon>
    </lineage>
</organism>
<dbReference type="PANTHER" id="PTHR32015">
    <property type="entry name" value="FASTING INDUCED LIPASE"/>
    <property type="match status" value="1"/>
</dbReference>
<keyword evidence="2" id="KW-1185">Reference proteome</keyword>
<evidence type="ECO:0000313" key="2">
    <source>
        <dbReference type="Proteomes" id="UP001500466"/>
    </source>
</evidence>
<dbReference type="GO" id="GO:0016787">
    <property type="term" value="F:hydrolase activity"/>
    <property type="evidence" value="ECO:0007669"/>
    <property type="project" value="UniProtKB-KW"/>
</dbReference>
<proteinExistence type="predicted"/>
<dbReference type="Proteomes" id="UP001500466">
    <property type="component" value="Unassembled WGS sequence"/>
</dbReference>
<dbReference type="PANTHER" id="PTHR32015:SF1">
    <property type="entry name" value="LIPASE"/>
    <property type="match status" value="1"/>
</dbReference>
<accession>A0ABP9H9R5</accession>
<dbReference type="RefSeq" id="WP_345676095.1">
    <property type="nucleotide sequence ID" value="NZ_BAABHS010000010.1"/>
</dbReference>
<sequence>MSDSHRSRTSLTRTSLTRTLFARTSRTRTSRLRAKLRRTVVAAVASLCLLGAVPGTAGAATNYPVPYSFGAGIAAQLLHPGSAPVGANDFGCRPSTEHPYPVVLVHGTFGNMTDSWQSLSPLLANNGYCVFALDYGGSPGNLFQGYGDIPASAGQLAAFVDRVLAATGAPKVDIVGHSQGGMMPRYFIRNLGGAPKVHELVGLAPSNHGTTLWGLLNLLQAYPGGSQFLTSSCVACVQQTAGSDFMNALNADGDTVPGVHYTVISTRYDWAVTPLESTFLHGPDTTNIIVQDKCRSDFADHLALIYDQVALREVLNALDPAHAKRTCAVVLPVLGG</sequence>